<feature type="compositionally biased region" description="Low complexity" evidence="1">
    <location>
        <begin position="894"/>
        <end position="914"/>
    </location>
</feature>
<evidence type="ECO:0000313" key="2">
    <source>
        <dbReference type="EMBL" id="PRY44323.1"/>
    </source>
</evidence>
<feature type="region of interest" description="Disordered" evidence="1">
    <location>
        <begin position="477"/>
        <end position="517"/>
    </location>
</feature>
<dbReference type="OrthoDB" id="3777082at2"/>
<reference evidence="2 3" key="1">
    <citation type="submission" date="2018-03" db="EMBL/GenBank/DDBJ databases">
        <title>Genomic Encyclopedia of Archaeal and Bacterial Type Strains, Phase II (KMG-II): from individual species to whole genera.</title>
        <authorList>
            <person name="Goeker M."/>
        </authorList>
    </citation>
    <scope>NUCLEOTIDE SEQUENCE [LARGE SCALE GENOMIC DNA]</scope>
    <source>
        <strain evidence="2 3">DSM 45416</strain>
    </source>
</reference>
<gene>
    <name evidence="2" type="ORF">LY71_1161</name>
</gene>
<feature type="region of interest" description="Disordered" evidence="1">
    <location>
        <begin position="864"/>
        <end position="921"/>
    </location>
</feature>
<comment type="caution">
    <text evidence="2">The sequence shown here is derived from an EMBL/GenBank/DDBJ whole genome shotgun (WGS) entry which is preliminary data.</text>
</comment>
<accession>A0A2T0TFA0</accession>
<dbReference type="RefSeq" id="WP_106280313.1">
    <property type="nucleotide sequence ID" value="NZ_PVTG01000016.1"/>
</dbReference>
<proteinExistence type="predicted"/>
<dbReference type="Gene3D" id="3.30.870.10">
    <property type="entry name" value="Endonuclease Chain A"/>
    <property type="match status" value="1"/>
</dbReference>
<feature type="compositionally biased region" description="Basic and acidic residues" evidence="1">
    <location>
        <begin position="864"/>
        <end position="873"/>
    </location>
</feature>
<keyword evidence="3" id="KW-1185">Reference proteome</keyword>
<feature type="compositionally biased region" description="Basic and acidic residues" evidence="1">
    <location>
        <begin position="593"/>
        <end position="606"/>
    </location>
</feature>
<feature type="region of interest" description="Disordered" evidence="1">
    <location>
        <begin position="571"/>
        <end position="606"/>
    </location>
</feature>
<dbReference type="SUPFAM" id="SSF56024">
    <property type="entry name" value="Phospholipase D/nuclease"/>
    <property type="match status" value="1"/>
</dbReference>
<sequence length="921" mass="97683">MSSLLEYLYAEERRGQGGAREALFFTFNVDLGFFETRLLGLTRAAGALVTVIADARMFDPDVRAIRSAGTAYIPGLAATPGGAFHPKVNILVGEDRTIISIGSGNLTLNGWHLNDELCTVITGDREQGCPDLVVEVADWLRGLDQQVRLSPAARPRIHRTIDALDDLVRSAPVLPTAHRLVHSGTTPILEQLPNGPAERLRLYAPFHDPAGIALGALINRYKPRTVTIAVQPGQTVLTPPALVAAANGSGVSLTFERAAGERYRHGKLIEATRPDGSQWALTGSPNLSSAALVRTLSGGGNCEVGVLTEPTTFSLYPGDGTPVPAADVPTHTVRDGPPNPEVAGGVLLLGAVRSEGNLTVTLHKPAPAPITVEVSHFHDLPESYTSLGVIPAGQADAVFDGDFPGGSRIRLTWLVAASVPGEPLQRRYGPAVPLTDPARAAQRRGGQTGNRSAPNDPLDLFGDPRLAEQWLAAVGKLATNRTRVPPPRSTSSGSRTEPADRARLADAAGWRQDNDPDSWARYTDEAVERLGQSIFVLATGGLPRLGSLLGDTHEPTAPVWADRVAEEDNGAVEGDTIEEQDSRTDNEPEPEPGAEKPDREAHRRARTAAEQRRYRAWLTDLVGKMRGRPAIDRAAMHALMLIGTAGKFWAGPSGGQGWLHLLADATVALDGDDIPAALEPQFGSLAAVALYLMRDAIPYGARGHDRDTYLAALAASEHLLVEADLDLVRAYSEPLRNDAGFPIDPAAVMEHATAAVQDDPTADLVATVQGAYPDWEVHAHGPNLLHVHGTFGKPFLAAGKALDLTDALPTVGVWATNHNGDWALAIVNEGTLSRVEPGRDRIVRHYDYALSTLLGPGRIAAGGEAERNADLRHRPQNRPSDLTRTAMSAVAVDSAVGPPSGCPAAGGAAAAPSSLHDGDRP</sequence>
<name>A0A2T0TFA0_9ACTN</name>
<dbReference type="Proteomes" id="UP000239210">
    <property type="component" value="Unassembled WGS sequence"/>
</dbReference>
<feature type="compositionally biased region" description="Low complexity" evidence="1">
    <location>
        <begin position="479"/>
        <end position="496"/>
    </location>
</feature>
<feature type="region of interest" description="Disordered" evidence="1">
    <location>
        <begin position="424"/>
        <end position="461"/>
    </location>
</feature>
<feature type="compositionally biased region" description="Polar residues" evidence="1">
    <location>
        <begin position="877"/>
        <end position="886"/>
    </location>
</feature>
<organism evidence="2 3">
    <name type="scientific">Geodermatophilus tzadiensis</name>
    <dbReference type="NCBI Taxonomy" id="1137988"/>
    <lineage>
        <taxon>Bacteria</taxon>
        <taxon>Bacillati</taxon>
        <taxon>Actinomycetota</taxon>
        <taxon>Actinomycetes</taxon>
        <taxon>Geodermatophilales</taxon>
        <taxon>Geodermatophilaceae</taxon>
        <taxon>Geodermatophilus</taxon>
    </lineage>
</organism>
<dbReference type="AlphaFoldDB" id="A0A2T0TFA0"/>
<evidence type="ECO:0000256" key="1">
    <source>
        <dbReference type="SAM" id="MobiDB-lite"/>
    </source>
</evidence>
<dbReference type="EMBL" id="PVTG01000016">
    <property type="protein sequence ID" value="PRY44323.1"/>
    <property type="molecule type" value="Genomic_DNA"/>
</dbReference>
<evidence type="ECO:0000313" key="3">
    <source>
        <dbReference type="Proteomes" id="UP000239210"/>
    </source>
</evidence>
<protein>
    <submittedName>
        <fullName evidence="2">Uncharacterized protein</fullName>
    </submittedName>
</protein>